<dbReference type="NCBIfam" id="TIGR02231">
    <property type="entry name" value="mucoidy inhibitor MuiA family protein"/>
    <property type="match status" value="1"/>
</dbReference>
<dbReference type="InterPro" id="IPR025554">
    <property type="entry name" value="DUF4140"/>
</dbReference>
<proteinExistence type="predicted"/>
<keyword evidence="1" id="KW-0175">Coiled coil</keyword>
<dbReference type="EMBL" id="CP135443">
    <property type="protein sequence ID" value="WRY34521.1"/>
    <property type="molecule type" value="Genomic_DNA"/>
</dbReference>
<accession>A0ABZ1E0C9</accession>
<dbReference type="InterPro" id="IPR037291">
    <property type="entry name" value="DUF4139"/>
</dbReference>
<dbReference type="InterPro" id="IPR011935">
    <property type="entry name" value="CHP02231"/>
</dbReference>
<keyword evidence="5" id="KW-1185">Reference proteome</keyword>
<evidence type="ECO:0000313" key="4">
    <source>
        <dbReference type="EMBL" id="WRY34521.1"/>
    </source>
</evidence>
<name>A0ABZ1E0C9_9RHOB</name>
<organism evidence="4 5">
    <name type="scientific">Thioclava litoralis</name>
    <dbReference type="NCBI Taxonomy" id="3076557"/>
    <lineage>
        <taxon>Bacteria</taxon>
        <taxon>Pseudomonadati</taxon>
        <taxon>Pseudomonadota</taxon>
        <taxon>Alphaproteobacteria</taxon>
        <taxon>Rhodobacterales</taxon>
        <taxon>Paracoccaceae</taxon>
        <taxon>Thioclava</taxon>
    </lineage>
</organism>
<sequence length="519" mass="56250">MRLIMAGLVVALPQTVWAEDLLQAQIRRVTLYPQGAEVTRQVQVPDGAVTVRVAGLPASLDLDRLRIAGEGVSLSGVRLVSGQGAGDSPVVQEARAKLAQMTEDLAQKEDAVALLRAKAEAALDRVVYLRGIGAAQATPEQALAIGDEVEARALAARQTALHAQAEARRAEAALAPDRRALQRAQDDLAQLLAKAENGQWLEATASGHGVLTLTSFADDAGWSPVYDMRLDRGAKRIDLTRLVSVHQSSGEDWHNVDLTLSTARPNDRMDPSELWPLLRSVGPDRPVLRTMGAEYAAAEVEAAPMRKADLLAPQMEGVSLVYHLSQKVDMRDGAEALRLKMDDLSLKAASWAEAVPSRDPTAYLVAEATNSGSEPILPGPVMLYADGRLVGQGALPLTMPGQTVTQGFGAIDGLVLTRKQTRQSGDRGVIARRNEQVETVRMTVENHTDQSWPLRVVDQVPYSEQDDLKISWNASPEVSQTDLDDKTGLLGWRFDLPAQASREITLTTRLEWPADQVLH</sequence>
<protein>
    <submittedName>
        <fullName evidence="4">DUF4139 domain-containing protein</fullName>
    </submittedName>
</protein>
<gene>
    <name evidence="4" type="ORF">RPE78_04305</name>
</gene>
<dbReference type="Pfam" id="PF13600">
    <property type="entry name" value="DUF4140"/>
    <property type="match status" value="1"/>
</dbReference>
<evidence type="ECO:0000256" key="1">
    <source>
        <dbReference type="SAM" id="Coils"/>
    </source>
</evidence>
<evidence type="ECO:0000259" key="3">
    <source>
        <dbReference type="Pfam" id="PF13600"/>
    </source>
</evidence>
<dbReference type="Proteomes" id="UP001623290">
    <property type="component" value="Chromosome"/>
</dbReference>
<dbReference type="PANTHER" id="PTHR31005">
    <property type="entry name" value="DUF4139 DOMAIN-CONTAINING PROTEIN"/>
    <property type="match status" value="1"/>
</dbReference>
<feature type="domain" description="DUF4140" evidence="3">
    <location>
        <begin position="29"/>
        <end position="120"/>
    </location>
</feature>
<reference evidence="4 5" key="1">
    <citation type="submission" date="2023-09" db="EMBL/GenBank/DDBJ databases">
        <title>Thioclava shenzhenensis sp. nov., a multidrug resistant bacteria-antagonizing species isolated from coastal seawater.</title>
        <authorList>
            <person name="Long M."/>
        </authorList>
    </citation>
    <scope>NUCLEOTIDE SEQUENCE [LARGE SCALE GENOMIC DNA]</scope>
    <source>
        <strain evidence="4 5">FTW29</strain>
    </source>
</reference>
<evidence type="ECO:0000313" key="5">
    <source>
        <dbReference type="Proteomes" id="UP001623290"/>
    </source>
</evidence>
<feature type="domain" description="DUF4139" evidence="2">
    <location>
        <begin position="211"/>
        <end position="513"/>
    </location>
</feature>
<dbReference type="Pfam" id="PF13598">
    <property type="entry name" value="DUF4139"/>
    <property type="match status" value="1"/>
</dbReference>
<feature type="coiled-coil region" evidence="1">
    <location>
        <begin position="91"/>
        <end position="125"/>
    </location>
</feature>
<dbReference type="RefSeq" id="WP_406721313.1">
    <property type="nucleotide sequence ID" value="NZ_CP135443.1"/>
</dbReference>
<evidence type="ECO:0000259" key="2">
    <source>
        <dbReference type="Pfam" id="PF13598"/>
    </source>
</evidence>
<dbReference type="PANTHER" id="PTHR31005:SF8">
    <property type="entry name" value="DUF4139 DOMAIN-CONTAINING PROTEIN"/>
    <property type="match status" value="1"/>
</dbReference>